<dbReference type="InterPro" id="IPR003594">
    <property type="entry name" value="HATPase_dom"/>
</dbReference>
<dbReference type="InterPro" id="IPR052162">
    <property type="entry name" value="Sensor_kinase/Photoreceptor"/>
</dbReference>
<dbReference type="PROSITE" id="PS50113">
    <property type="entry name" value="PAC"/>
    <property type="match status" value="2"/>
</dbReference>
<dbReference type="FunFam" id="3.30.565.10:FF:000006">
    <property type="entry name" value="Sensor histidine kinase WalK"/>
    <property type="match status" value="1"/>
</dbReference>
<evidence type="ECO:0000256" key="1">
    <source>
        <dbReference type="ARBA" id="ARBA00000085"/>
    </source>
</evidence>
<dbReference type="Pfam" id="PF08448">
    <property type="entry name" value="PAS_4"/>
    <property type="match status" value="1"/>
</dbReference>
<dbReference type="EMBL" id="DF820460">
    <property type="protein sequence ID" value="GAK54046.1"/>
    <property type="molecule type" value="Genomic_DNA"/>
</dbReference>
<evidence type="ECO:0000256" key="3">
    <source>
        <dbReference type="ARBA" id="ARBA00022553"/>
    </source>
</evidence>
<dbReference type="CDD" id="cd00130">
    <property type="entry name" value="PAS"/>
    <property type="match status" value="1"/>
</dbReference>
<dbReference type="InterPro" id="IPR005467">
    <property type="entry name" value="His_kinase_dom"/>
</dbReference>
<evidence type="ECO:0000259" key="8">
    <source>
        <dbReference type="PROSITE" id="PS50113"/>
    </source>
</evidence>
<dbReference type="PANTHER" id="PTHR43304:SF1">
    <property type="entry name" value="PAC DOMAIN-CONTAINING PROTEIN"/>
    <property type="match status" value="1"/>
</dbReference>
<evidence type="ECO:0000256" key="4">
    <source>
        <dbReference type="ARBA" id="ARBA00022679"/>
    </source>
</evidence>
<name>A0A081BRL5_9BACT</name>
<reference evidence="9" key="1">
    <citation type="journal article" date="2015" name="PeerJ">
        <title>First genomic representation of candidate bacterial phylum KSB3 points to enhanced environmental sensing as a trigger of wastewater bulking.</title>
        <authorList>
            <person name="Sekiguchi Y."/>
            <person name="Ohashi A."/>
            <person name="Parks D.H."/>
            <person name="Yamauchi T."/>
            <person name="Tyson G.W."/>
            <person name="Hugenholtz P."/>
        </authorList>
    </citation>
    <scope>NUCLEOTIDE SEQUENCE [LARGE SCALE GENOMIC DNA]</scope>
</reference>
<dbReference type="Gene3D" id="3.30.450.20">
    <property type="entry name" value="PAS domain"/>
    <property type="match status" value="1"/>
</dbReference>
<dbReference type="EC" id="2.7.13.3" evidence="2"/>
<dbReference type="InterPro" id="IPR035965">
    <property type="entry name" value="PAS-like_dom_sf"/>
</dbReference>
<dbReference type="CDD" id="cd16921">
    <property type="entry name" value="HATPase_FilI-like"/>
    <property type="match status" value="1"/>
</dbReference>
<feature type="domain" description="PAS" evidence="7">
    <location>
        <begin position="67"/>
        <end position="96"/>
    </location>
</feature>
<dbReference type="AlphaFoldDB" id="A0A081BRL5"/>
<dbReference type="Pfam" id="PF00512">
    <property type="entry name" value="HisKA"/>
    <property type="match status" value="1"/>
</dbReference>
<proteinExistence type="predicted"/>
<dbReference type="SUPFAM" id="SSF55785">
    <property type="entry name" value="PYP-like sensor domain (PAS domain)"/>
    <property type="match status" value="2"/>
</dbReference>
<feature type="domain" description="PAC" evidence="8">
    <location>
        <begin position="1"/>
        <end position="50"/>
    </location>
</feature>
<dbReference type="PROSITE" id="PS50112">
    <property type="entry name" value="PAS"/>
    <property type="match status" value="1"/>
</dbReference>
<dbReference type="SMART" id="SM00091">
    <property type="entry name" value="PAS"/>
    <property type="match status" value="1"/>
</dbReference>
<feature type="domain" description="Histidine kinase" evidence="6">
    <location>
        <begin position="187"/>
        <end position="400"/>
    </location>
</feature>
<dbReference type="SUPFAM" id="SSF55874">
    <property type="entry name" value="ATPase domain of HSP90 chaperone/DNA topoisomerase II/histidine kinase"/>
    <property type="match status" value="1"/>
</dbReference>
<keyword evidence="5 9" id="KW-0418">Kinase</keyword>
<feature type="domain" description="PAC" evidence="8">
    <location>
        <begin position="124"/>
        <end position="176"/>
    </location>
</feature>
<keyword evidence="3" id="KW-0597">Phosphoprotein</keyword>
<evidence type="ECO:0000256" key="5">
    <source>
        <dbReference type="ARBA" id="ARBA00022777"/>
    </source>
</evidence>
<evidence type="ECO:0000259" key="7">
    <source>
        <dbReference type="PROSITE" id="PS50112"/>
    </source>
</evidence>
<dbReference type="CDD" id="cd00082">
    <property type="entry name" value="HisKA"/>
    <property type="match status" value="1"/>
</dbReference>
<comment type="catalytic activity">
    <reaction evidence="1">
        <text>ATP + protein L-histidine = ADP + protein N-phospho-L-histidine.</text>
        <dbReference type="EC" id="2.7.13.3"/>
    </reaction>
</comment>
<sequence length="400" mass="45333">MTHPDGSVHWLAIQVQVYFEGERAARHSTVGFGTSQDITERKQAELELERQTEMLGEHAELLDLAHIVIRDRENRIIWWSKGAARLYGWAAEEVIGHVTHALLRTQFPESFDAYQTDLMTHDVWEDELAHITRAGARVVVASHQVLHRDQRGVPNRILEVNNDITTQKRIEEELRCSNAELEQFAYVASHDLQEPLRALAGMVQLLQQRYQDKLDALGQEFIKHAVEAALRMQTLINDLLAFSRVGTRGKPFAPTSVEKVLKALLLSLSVAIRESGAAITYDPLPTIMADELQIMQLLQNLIGNAIKFRGDQPPRIHLSAAQTPEGWQFAVRDNGIGIEAQYFERIFVVFQRLHTRREYPGTGIGLALCKKIVERHGGRIWVESQPKQGSTFYFTLPAAL</sequence>
<dbReference type="Pfam" id="PF02518">
    <property type="entry name" value="HATPase_c"/>
    <property type="match status" value="1"/>
</dbReference>
<dbReference type="InterPro" id="IPR000014">
    <property type="entry name" value="PAS"/>
</dbReference>
<dbReference type="Gene3D" id="2.10.70.100">
    <property type="match status" value="1"/>
</dbReference>
<dbReference type="Gene3D" id="3.30.565.10">
    <property type="entry name" value="Histidine kinase-like ATPase, C-terminal domain"/>
    <property type="match status" value="1"/>
</dbReference>
<gene>
    <name evidence="9" type="ORF">U14_05323</name>
</gene>
<dbReference type="SUPFAM" id="SSF47384">
    <property type="entry name" value="Homodimeric domain of signal transducing histidine kinase"/>
    <property type="match status" value="1"/>
</dbReference>
<dbReference type="InterPro" id="IPR013656">
    <property type="entry name" value="PAS_4"/>
</dbReference>
<dbReference type="InterPro" id="IPR036890">
    <property type="entry name" value="HATPase_C_sf"/>
</dbReference>
<dbReference type="InterPro" id="IPR003661">
    <property type="entry name" value="HisK_dim/P_dom"/>
</dbReference>
<dbReference type="GO" id="GO:0000155">
    <property type="term" value="F:phosphorelay sensor kinase activity"/>
    <property type="evidence" value="ECO:0007669"/>
    <property type="project" value="InterPro"/>
</dbReference>
<protein>
    <recommendedName>
        <fullName evidence="2">histidine kinase</fullName>
        <ecNumber evidence="2">2.7.13.3</ecNumber>
    </recommendedName>
</protein>
<dbReference type="PANTHER" id="PTHR43304">
    <property type="entry name" value="PHYTOCHROME-LIKE PROTEIN CPH1"/>
    <property type="match status" value="1"/>
</dbReference>
<dbReference type="PROSITE" id="PS50109">
    <property type="entry name" value="HIS_KIN"/>
    <property type="match status" value="1"/>
</dbReference>
<keyword evidence="10" id="KW-1185">Reference proteome</keyword>
<dbReference type="SMART" id="SM00388">
    <property type="entry name" value="HisKA"/>
    <property type="match status" value="1"/>
</dbReference>
<dbReference type="PRINTS" id="PR00344">
    <property type="entry name" value="BCTRLSENSOR"/>
</dbReference>
<dbReference type="STRING" id="1499966.U14_05323"/>
<evidence type="ECO:0000313" key="10">
    <source>
        <dbReference type="Proteomes" id="UP000030700"/>
    </source>
</evidence>
<dbReference type="SMART" id="SM00387">
    <property type="entry name" value="HATPase_c"/>
    <property type="match status" value="1"/>
</dbReference>
<keyword evidence="4" id="KW-0808">Transferase</keyword>
<dbReference type="HOGENOM" id="CLU_000445_114_71_0"/>
<dbReference type="Gene3D" id="1.10.287.130">
    <property type="match status" value="1"/>
</dbReference>
<dbReference type="InterPro" id="IPR004358">
    <property type="entry name" value="Sig_transdc_His_kin-like_C"/>
</dbReference>
<dbReference type="InterPro" id="IPR036097">
    <property type="entry name" value="HisK_dim/P_sf"/>
</dbReference>
<evidence type="ECO:0000313" key="9">
    <source>
        <dbReference type="EMBL" id="GAK54046.1"/>
    </source>
</evidence>
<accession>A0A081BRL5</accession>
<evidence type="ECO:0000259" key="6">
    <source>
        <dbReference type="PROSITE" id="PS50109"/>
    </source>
</evidence>
<organism evidence="9">
    <name type="scientific">Candidatus Moduliflexus flocculans</name>
    <dbReference type="NCBI Taxonomy" id="1499966"/>
    <lineage>
        <taxon>Bacteria</taxon>
        <taxon>Candidatus Moduliflexota</taxon>
        <taxon>Candidatus Moduliflexia</taxon>
        <taxon>Candidatus Moduliflexales</taxon>
        <taxon>Candidatus Moduliflexaceae</taxon>
    </lineage>
</organism>
<evidence type="ECO:0000256" key="2">
    <source>
        <dbReference type="ARBA" id="ARBA00012438"/>
    </source>
</evidence>
<dbReference type="NCBIfam" id="TIGR00229">
    <property type="entry name" value="sensory_box"/>
    <property type="match status" value="1"/>
</dbReference>
<dbReference type="InterPro" id="IPR000700">
    <property type="entry name" value="PAS-assoc_C"/>
</dbReference>
<dbReference type="Proteomes" id="UP000030700">
    <property type="component" value="Unassembled WGS sequence"/>
</dbReference>